<reference evidence="2 3" key="1">
    <citation type="journal article" date="2018" name="Sci. Rep.">
        <title>Genomic signatures of local adaptation to the degree of environmental predictability in rotifers.</title>
        <authorList>
            <person name="Franch-Gras L."/>
            <person name="Hahn C."/>
            <person name="Garcia-Roger E.M."/>
            <person name="Carmona M.J."/>
            <person name="Serra M."/>
            <person name="Gomez A."/>
        </authorList>
    </citation>
    <scope>NUCLEOTIDE SEQUENCE [LARGE SCALE GENOMIC DNA]</scope>
    <source>
        <strain evidence="2">HYR1</strain>
    </source>
</reference>
<evidence type="ECO:0000259" key="1">
    <source>
        <dbReference type="Pfam" id="PF12680"/>
    </source>
</evidence>
<dbReference type="EMBL" id="REGN01005104">
    <property type="protein sequence ID" value="RNA14821.1"/>
    <property type="molecule type" value="Genomic_DNA"/>
</dbReference>
<dbReference type="OrthoDB" id="10338001at2759"/>
<accession>A0A3M7QUR5</accession>
<organism evidence="2 3">
    <name type="scientific">Brachionus plicatilis</name>
    <name type="common">Marine rotifer</name>
    <name type="synonym">Brachionus muelleri</name>
    <dbReference type="NCBI Taxonomy" id="10195"/>
    <lineage>
        <taxon>Eukaryota</taxon>
        <taxon>Metazoa</taxon>
        <taxon>Spiralia</taxon>
        <taxon>Gnathifera</taxon>
        <taxon>Rotifera</taxon>
        <taxon>Eurotatoria</taxon>
        <taxon>Monogononta</taxon>
        <taxon>Pseudotrocha</taxon>
        <taxon>Ploima</taxon>
        <taxon>Brachionidae</taxon>
        <taxon>Brachionus</taxon>
    </lineage>
</organism>
<dbReference type="Proteomes" id="UP000276133">
    <property type="component" value="Unassembled WGS sequence"/>
</dbReference>
<name>A0A3M7QUR5_BRAPC</name>
<feature type="domain" description="SnoaL-like" evidence="1">
    <location>
        <begin position="8"/>
        <end position="97"/>
    </location>
</feature>
<evidence type="ECO:0000313" key="2">
    <source>
        <dbReference type="EMBL" id="RNA14821.1"/>
    </source>
</evidence>
<keyword evidence="3" id="KW-1185">Reference proteome</keyword>
<dbReference type="Pfam" id="PF12680">
    <property type="entry name" value="SnoaL_2"/>
    <property type="match status" value="1"/>
</dbReference>
<keyword evidence="2" id="KW-0413">Isomerase</keyword>
<dbReference type="InterPro" id="IPR037401">
    <property type="entry name" value="SnoaL-like"/>
</dbReference>
<sequence length="119" mass="14175">MSLKQTLEKFISFYNDQKLDELMEIYADDAVNDQTALRPIHGKEAIRKMLQDQFGRLKAHCIIQNMVEQDNSVAMEWTDPSGFRACTVFYFKEGKIWIQRGYWDKITYCKYHNLDIPRE</sequence>
<dbReference type="GO" id="GO:0016853">
    <property type="term" value="F:isomerase activity"/>
    <property type="evidence" value="ECO:0007669"/>
    <property type="project" value="UniProtKB-KW"/>
</dbReference>
<protein>
    <submittedName>
        <fullName evidence="2">Steroid Delta-isomerase</fullName>
    </submittedName>
</protein>
<dbReference type="Gene3D" id="3.10.450.50">
    <property type="match status" value="1"/>
</dbReference>
<gene>
    <name evidence="2" type="ORF">BpHYR1_054301</name>
</gene>
<evidence type="ECO:0000313" key="3">
    <source>
        <dbReference type="Proteomes" id="UP000276133"/>
    </source>
</evidence>
<comment type="caution">
    <text evidence="2">The sequence shown here is derived from an EMBL/GenBank/DDBJ whole genome shotgun (WGS) entry which is preliminary data.</text>
</comment>
<dbReference type="AlphaFoldDB" id="A0A3M7QUR5"/>
<proteinExistence type="predicted"/>
<dbReference type="InterPro" id="IPR032710">
    <property type="entry name" value="NTF2-like_dom_sf"/>
</dbReference>
<dbReference type="SUPFAM" id="SSF54427">
    <property type="entry name" value="NTF2-like"/>
    <property type="match status" value="1"/>
</dbReference>